<evidence type="ECO:0000256" key="7">
    <source>
        <dbReference type="ARBA" id="ARBA00022833"/>
    </source>
</evidence>
<keyword evidence="8" id="KW-0805">Transcription regulation</keyword>
<dbReference type="Gene3D" id="3.30.1490.190">
    <property type="match status" value="1"/>
</dbReference>
<feature type="binding site" evidence="11">
    <location>
        <position position="155"/>
    </location>
    <ligand>
        <name>Zn(2+)</name>
        <dbReference type="ChEBI" id="CHEBI:29105"/>
    </ligand>
</feature>
<dbReference type="Proteomes" id="UP000029014">
    <property type="component" value="Unassembled WGS sequence"/>
</dbReference>
<dbReference type="STRING" id="1693.BMIN_0321"/>
<evidence type="ECO:0000256" key="6">
    <source>
        <dbReference type="ARBA" id="ARBA00022723"/>
    </source>
</evidence>
<proteinExistence type="inferred from homology"/>
<organism evidence="13 14">
    <name type="scientific">Bifidobacterium minimum</name>
    <dbReference type="NCBI Taxonomy" id="1693"/>
    <lineage>
        <taxon>Bacteria</taxon>
        <taxon>Bacillati</taxon>
        <taxon>Actinomycetota</taxon>
        <taxon>Actinomycetes</taxon>
        <taxon>Bifidobacteriales</taxon>
        <taxon>Bifidobacteriaceae</taxon>
        <taxon>Bifidobacterium</taxon>
    </lineage>
</organism>
<evidence type="ECO:0000256" key="8">
    <source>
        <dbReference type="ARBA" id="ARBA00023015"/>
    </source>
</evidence>
<comment type="cofactor">
    <cofactor evidence="12">
        <name>Mn(2+)</name>
        <dbReference type="ChEBI" id="CHEBI:29035"/>
    </cofactor>
    <cofactor evidence="12">
        <name>Fe(2+)</name>
        <dbReference type="ChEBI" id="CHEBI:29033"/>
    </cofactor>
    <text evidence="12">Binds 1 Mn(2+) or Fe(2+) ion per subunit.</text>
</comment>
<comment type="caution">
    <text evidence="13">The sequence shown here is derived from an EMBL/GenBank/DDBJ whole genome shotgun (WGS) entry which is preliminary data.</text>
</comment>
<dbReference type="AlphaFoldDB" id="A0A087BN26"/>
<dbReference type="GO" id="GO:0003700">
    <property type="term" value="F:DNA-binding transcription factor activity"/>
    <property type="evidence" value="ECO:0007669"/>
    <property type="project" value="InterPro"/>
</dbReference>
<keyword evidence="7 11" id="KW-0862">Zinc</keyword>
<accession>A0A087BN26</accession>
<sequence length="176" mass="19207">MSREDAARGDGTSVDSADVVTADSAALARSGPSRHTWQRKAVLDQLRQCDDFVSAQGLHRLLEVSGTSIGLSTVYRQLNSLAESGLADTIRLNERQMFRVCEDGGRHHHHLVCERCGKTFEIEPPDNEWFASVARRHGFTVTSHTMEVFGLCSECLADAQDGEVGAGSDTTRSSDI</sequence>
<evidence type="ECO:0000256" key="1">
    <source>
        <dbReference type="ARBA" id="ARBA00004496"/>
    </source>
</evidence>
<evidence type="ECO:0000313" key="13">
    <source>
        <dbReference type="EMBL" id="KFI72426.1"/>
    </source>
</evidence>
<dbReference type="GO" id="GO:0000976">
    <property type="term" value="F:transcription cis-regulatory region binding"/>
    <property type="evidence" value="ECO:0007669"/>
    <property type="project" value="TreeGrafter"/>
</dbReference>
<comment type="cofactor">
    <cofactor evidence="11">
        <name>Zn(2+)</name>
        <dbReference type="ChEBI" id="CHEBI:29105"/>
    </cofactor>
    <text evidence="11">Binds 1 zinc ion per subunit.</text>
</comment>
<feature type="binding site" evidence="11">
    <location>
        <position position="152"/>
    </location>
    <ligand>
        <name>Zn(2+)</name>
        <dbReference type="ChEBI" id="CHEBI:29105"/>
    </ligand>
</feature>
<keyword evidence="9" id="KW-0238">DNA-binding</keyword>
<comment type="subunit">
    <text evidence="3">Homodimer.</text>
</comment>
<feature type="binding site" evidence="11">
    <location>
        <position position="113"/>
    </location>
    <ligand>
        <name>Zn(2+)</name>
        <dbReference type="ChEBI" id="CHEBI:29105"/>
    </ligand>
</feature>
<dbReference type="eggNOG" id="COG0735">
    <property type="taxonomic scope" value="Bacteria"/>
</dbReference>
<keyword evidence="14" id="KW-1185">Reference proteome</keyword>
<evidence type="ECO:0000256" key="2">
    <source>
        <dbReference type="ARBA" id="ARBA00007957"/>
    </source>
</evidence>
<dbReference type="InterPro" id="IPR043135">
    <property type="entry name" value="Fur_C"/>
</dbReference>
<comment type="subcellular location">
    <subcellularLocation>
        <location evidence="1">Cytoplasm</location>
    </subcellularLocation>
</comment>
<dbReference type="PANTHER" id="PTHR33202:SF2">
    <property type="entry name" value="FERRIC UPTAKE REGULATION PROTEIN"/>
    <property type="match status" value="1"/>
</dbReference>
<dbReference type="GO" id="GO:0005829">
    <property type="term" value="C:cytosol"/>
    <property type="evidence" value="ECO:0007669"/>
    <property type="project" value="TreeGrafter"/>
</dbReference>
<feature type="binding site" evidence="11">
    <location>
        <position position="116"/>
    </location>
    <ligand>
        <name>Zn(2+)</name>
        <dbReference type="ChEBI" id="CHEBI:29105"/>
    </ligand>
</feature>
<evidence type="ECO:0000256" key="4">
    <source>
        <dbReference type="ARBA" id="ARBA00022490"/>
    </source>
</evidence>
<dbReference type="PANTHER" id="PTHR33202">
    <property type="entry name" value="ZINC UPTAKE REGULATION PROTEIN"/>
    <property type="match status" value="1"/>
</dbReference>
<evidence type="ECO:0000256" key="10">
    <source>
        <dbReference type="ARBA" id="ARBA00023163"/>
    </source>
</evidence>
<evidence type="ECO:0000256" key="3">
    <source>
        <dbReference type="ARBA" id="ARBA00011738"/>
    </source>
</evidence>
<keyword evidence="12" id="KW-0408">Iron</keyword>
<evidence type="ECO:0000313" key="14">
    <source>
        <dbReference type="Proteomes" id="UP000029014"/>
    </source>
</evidence>
<dbReference type="GO" id="GO:0045892">
    <property type="term" value="P:negative regulation of DNA-templated transcription"/>
    <property type="evidence" value="ECO:0007669"/>
    <property type="project" value="TreeGrafter"/>
</dbReference>
<evidence type="ECO:0000256" key="11">
    <source>
        <dbReference type="PIRSR" id="PIRSR602481-1"/>
    </source>
</evidence>
<dbReference type="SUPFAM" id="SSF46785">
    <property type="entry name" value="Winged helix' DNA-binding domain"/>
    <property type="match status" value="1"/>
</dbReference>
<dbReference type="GO" id="GO:1900376">
    <property type="term" value="P:regulation of secondary metabolite biosynthetic process"/>
    <property type="evidence" value="ECO:0007669"/>
    <property type="project" value="TreeGrafter"/>
</dbReference>
<dbReference type="InterPro" id="IPR002481">
    <property type="entry name" value="FUR"/>
</dbReference>
<name>A0A087BN26_9BIFI</name>
<keyword evidence="4" id="KW-0963">Cytoplasm</keyword>
<dbReference type="Pfam" id="PF01475">
    <property type="entry name" value="FUR"/>
    <property type="match status" value="1"/>
</dbReference>
<dbReference type="GO" id="GO:0008270">
    <property type="term" value="F:zinc ion binding"/>
    <property type="evidence" value="ECO:0007669"/>
    <property type="project" value="TreeGrafter"/>
</dbReference>
<dbReference type="EMBL" id="JGZD01000009">
    <property type="protein sequence ID" value="KFI72426.1"/>
    <property type="molecule type" value="Genomic_DNA"/>
</dbReference>
<keyword evidence="10" id="KW-0804">Transcription</keyword>
<dbReference type="InterPro" id="IPR036388">
    <property type="entry name" value="WH-like_DNA-bd_sf"/>
</dbReference>
<dbReference type="Gene3D" id="1.10.10.10">
    <property type="entry name" value="Winged helix-like DNA-binding domain superfamily/Winged helix DNA-binding domain"/>
    <property type="match status" value="1"/>
</dbReference>
<feature type="binding site" evidence="12">
    <location>
        <position position="107"/>
    </location>
    <ligand>
        <name>Fe cation</name>
        <dbReference type="ChEBI" id="CHEBI:24875"/>
    </ligand>
</feature>
<evidence type="ECO:0000256" key="9">
    <source>
        <dbReference type="ARBA" id="ARBA00023125"/>
    </source>
</evidence>
<keyword evidence="6 11" id="KW-0479">Metal-binding</keyword>
<evidence type="ECO:0000256" key="12">
    <source>
        <dbReference type="PIRSR" id="PIRSR602481-2"/>
    </source>
</evidence>
<feature type="binding site" evidence="12">
    <location>
        <position position="144"/>
    </location>
    <ligand>
        <name>Fe cation</name>
        <dbReference type="ChEBI" id="CHEBI:24875"/>
    </ligand>
</feature>
<gene>
    <name evidence="13" type="ORF">BMIN_0321</name>
</gene>
<comment type="similarity">
    <text evidence="2">Belongs to the Fur family.</text>
</comment>
<dbReference type="InterPro" id="IPR036390">
    <property type="entry name" value="WH_DNA-bd_sf"/>
</dbReference>
<evidence type="ECO:0000256" key="5">
    <source>
        <dbReference type="ARBA" id="ARBA00022491"/>
    </source>
</evidence>
<protein>
    <submittedName>
        <fullName evidence="13">Transcriptional regulator</fullName>
    </submittedName>
</protein>
<dbReference type="CDD" id="cd07153">
    <property type="entry name" value="Fur_like"/>
    <property type="match status" value="1"/>
</dbReference>
<reference evidence="13 14" key="1">
    <citation type="submission" date="2014-03" db="EMBL/GenBank/DDBJ databases">
        <title>Genomics of Bifidobacteria.</title>
        <authorList>
            <person name="Ventura M."/>
            <person name="Milani C."/>
            <person name="Lugli G.A."/>
        </authorList>
    </citation>
    <scope>NUCLEOTIDE SEQUENCE [LARGE SCALE GENOMIC DNA]</scope>
    <source>
        <strain evidence="13 14">LMG 11592</strain>
    </source>
</reference>
<keyword evidence="5" id="KW-0678">Repressor</keyword>